<evidence type="ECO:0000313" key="6">
    <source>
        <dbReference type="EMBL" id="MBB5157017.1"/>
    </source>
</evidence>
<dbReference type="InterPro" id="IPR007197">
    <property type="entry name" value="rSAM"/>
</dbReference>
<organism evidence="6 7">
    <name type="scientific">Saccharopolyspora phatthalungensis</name>
    <dbReference type="NCBI Taxonomy" id="664693"/>
    <lineage>
        <taxon>Bacteria</taxon>
        <taxon>Bacillati</taxon>
        <taxon>Actinomycetota</taxon>
        <taxon>Actinomycetes</taxon>
        <taxon>Pseudonocardiales</taxon>
        <taxon>Pseudonocardiaceae</taxon>
        <taxon>Saccharopolyspora</taxon>
    </lineage>
</organism>
<proteinExistence type="predicted"/>
<name>A0A840QAP1_9PSEU</name>
<sequence>MPVSTRSLSPLQEKIMRENFAYSEPFFRGRDLHPMLDCGNSPELALAPVRERNVPIVDRPLYIPFNAKLRQEFFGGILYDCDGHRHFMVDSTAYELLKSALTPGLTPQQLLSVSRVGSDGESTIAALIRNNLLSVSPANTVVRHFPVRNIDLEYLQSPVLAEIEVTYGCFRACRHCAYESSPTARLSNELTAEQWSTVFKKLAAAGVLIVQLTGGDPLFRDDSFDIVDAADDAGLSVYVRSDTVALDGASLNRIRSLRHLWHVGTSLDGADAVAHDWMRGRGAFETFKERVRVLASEGIAVSVGATLHKNNYETVRQMGRLSMELGARWFDIGFLSPVGRGADLGNLVLDRHEIISSLDSYLAGVREGDYIPSHAHYLHRAQEKEPFDDLIEIIDKLPYVTEWPFSRLRLDPMGSSYTAGKLKGSDYAGGYNALTEPIEHIWDHSPNLRQLREIADGRRIHSLDYRLLRSNHEFI</sequence>
<evidence type="ECO:0000259" key="5">
    <source>
        <dbReference type="PROSITE" id="PS51918"/>
    </source>
</evidence>
<dbReference type="InterPro" id="IPR058240">
    <property type="entry name" value="rSAM_sf"/>
</dbReference>
<dbReference type="GO" id="GO:0003824">
    <property type="term" value="F:catalytic activity"/>
    <property type="evidence" value="ECO:0007669"/>
    <property type="project" value="InterPro"/>
</dbReference>
<keyword evidence="7" id="KW-1185">Reference proteome</keyword>
<dbReference type="AlphaFoldDB" id="A0A840QAP1"/>
<keyword evidence="1" id="KW-0949">S-adenosyl-L-methionine</keyword>
<dbReference type="Proteomes" id="UP000584374">
    <property type="component" value="Unassembled WGS sequence"/>
</dbReference>
<dbReference type="PANTHER" id="PTHR11228">
    <property type="entry name" value="RADICAL SAM DOMAIN PROTEIN"/>
    <property type="match status" value="1"/>
</dbReference>
<evidence type="ECO:0000313" key="7">
    <source>
        <dbReference type="Proteomes" id="UP000584374"/>
    </source>
</evidence>
<comment type="caution">
    <text evidence="6">The sequence shown here is derived from an EMBL/GenBank/DDBJ whole genome shotgun (WGS) entry which is preliminary data.</text>
</comment>
<dbReference type="InterPro" id="IPR050377">
    <property type="entry name" value="Radical_SAM_PqqE_MftC-like"/>
</dbReference>
<dbReference type="PROSITE" id="PS51918">
    <property type="entry name" value="RADICAL_SAM"/>
    <property type="match status" value="1"/>
</dbReference>
<dbReference type="InterPro" id="IPR013785">
    <property type="entry name" value="Aldolase_TIM"/>
</dbReference>
<keyword evidence="3" id="KW-0408">Iron</keyword>
<evidence type="ECO:0000256" key="2">
    <source>
        <dbReference type="ARBA" id="ARBA00022723"/>
    </source>
</evidence>
<dbReference type="CDD" id="cd01335">
    <property type="entry name" value="Radical_SAM"/>
    <property type="match status" value="1"/>
</dbReference>
<keyword evidence="2" id="KW-0479">Metal-binding</keyword>
<dbReference type="GO" id="GO:0046872">
    <property type="term" value="F:metal ion binding"/>
    <property type="evidence" value="ECO:0007669"/>
    <property type="project" value="UniProtKB-KW"/>
</dbReference>
<dbReference type="PANTHER" id="PTHR11228:SF7">
    <property type="entry name" value="PQQA PEPTIDE CYCLASE"/>
    <property type="match status" value="1"/>
</dbReference>
<evidence type="ECO:0000256" key="4">
    <source>
        <dbReference type="ARBA" id="ARBA00023014"/>
    </source>
</evidence>
<dbReference type="SFLD" id="SFLDG01067">
    <property type="entry name" value="SPASM/twitch_domain_containing"/>
    <property type="match status" value="1"/>
</dbReference>
<dbReference type="EMBL" id="JACHIW010000001">
    <property type="protein sequence ID" value="MBB5157017.1"/>
    <property type="molecule type" value="Genomic_DNA"/>
</dbReference>
<keyword evidence="4" id="KW-0411">Iron-sulfur</keyword>
<reference evidence="6 7" key="1">
    <citation type="submission" date="2020-08" db="EMBL/GenBank/DDBJ databases">
        <title>Sequencing the genomes of 1000 actinobacteria strains.</title>
        <authorList>
            <person name="Klenk H.-P."/>
        </authorList>
    </citation>
    <scope>NUCLEOTIDE SEQUENCE [LARGE SCALE GENOMIC DNA]</scope>
    <source>
        <strain evidence="6 7">DSM 45584</strain>
    </source>
</reference>
<dbReference type="SUPFAM" id="SSF102114">
    <property type="entry name" value="Radical SAM enzymes"/>
    <property type="match status" value="1"/>
</dbReference>
<dbReference type="RefSeq" id="WP_184728039.1">
    <property type="nucleotide sequence ID" value="NZ_JACHIW010000001.1"/>
</dbReference>
<accession>A0A840QAP1</accession>
<feature type="domain" description="Radical SAM core" evidence="5">
    <location>
        <begin position="155"/>
        <end position="366"/>
    </location>
</feature>
<evidence type="ECO:0000256" key="1">
    <source>
        <dbReference type="ARBA" id="ARBA00022691"/>
    </source>
</evidence>
<gene>
    <name evidence="6" type="ORF">BJ970_004551</name>
</gene>
<dbReference type="Pfam" id="PF04055">
    <property type="entry name" value="Radical_SAM"/>
    <property type="match status" value="1"/>
</dbReference>
<dbReference type="GO" id="GO:0051536">
    <property type="term" value="F:iron-sulfur cluster binding"/>
    <property type="evidence" value="ECO:0007669"/>
    <property type="project" value="UniProtKB-KW"/>
</dbReference>
<dbReference type="Gene3D" id="3.20.20.70">
    <property type="entry name" value="Aldolase class I"/>
    <property type="match status" value="1"/>
</dbReference>
<protein>
    <submittedName>
        <fullName evidence="6">MoaA/NifB/PqqE/SkfB family radical SAM enzyme</fullName>
    </submittedName>
</protein>
<evidence type="ECO:0000256" key="3">
    <source>
        <dbReference type="ARBA" id="ARBA00023004"/>
    </source>
</evidence>
<dbReference type="SFLD" id="SFLDS00029">
    <property type="entry name" value="Radical_SAM"/>
    <property type="match status" value="1"/>
</dbReference>